<feature type="domain" description="Lipoyl-binding" evidence="2">
    <location>
        <begin position="96"/>
        <end position="164"/>
    </location>
</feature>
<proteinExistence type="predicted"/>
<dbReference type="PANTHER" id="PTHR45266:SF3">
    <property type="entry name" value="OXALOACETATE DECARBOXYLASE ALPHA CHAIN"/>
    <property type="match status" value="1"/>
</dbReference>
<sequence length="164" mass="18525">MYSVVIDKNQYQVSREGDSYTINGTTLEWDIIKIKDRIYHIIIGDRSHTLELISSNEEEKTLNVKLDHKITTLIVKDRYDQLLEKLGMNLSAGNKVKDIKAPMPGLIFEIKVKVGDLVKKGDPVLVLEAMKMENILKSPGDGEVKEIKVSKGASVEKNQVLIQF</sequence>
<evidence type="ECO:0000313" key="4">
    <source>
        <dbReference type="Proteomes" id="UP000027821"/>
    </source>
</evidence>
<dbReference type="PROSITE" id="PS00188">
    <property type="entry name" value="BIOTIN"/>
    <property type="match status" value="1"/>
</dbReference>
<organism evidence="3 4">
    <name type="scientific">Anditalea andensis</name>
    <dbReference type="NCBI Taxonomy" id="1048983"/>
    <lineage>
        <taxon>Bacteria</taxon>
        <taxon>Pseudomonadati</taxon>
        <taxon>Bacteroidota</taxon>
        <taxon>Cytophagia</taxon>
        <taxon>Cytophagales</taxon>
        <taxon>Cytophagaceae</taxon>
        <taxon>Anditalea</taxon>
    </lineage>
</organism>
<accession>A0A074LME6</accession>
<dbReference type="STRING" id="1048983.EL17_05130"/>
<dbReference type="FunFam" id="2.40.50.100:FF:000003">
    <property type="entry name" value="Acetyl-CoA carboxylase biotin carboxyl carrier protein"/>
    <property type="match status" value="1"/>
</dbReference>
<dbReference type="eggNOG" id="COG4770">
    <property type="taxonomic scope" value="Bacteria"/>
</dbReference>
<dbReference type="OrthoDB" id="9812676at2"/>
<dbReference type="AlphaFoldDB" id="A0A074LME6"/>
<name>A0A074LME6_9BACT</name>
<dbReference type="Gene3D" id="2.40.50.100">
    <property type="match status" value="1"/>
</dbReference>
<dbReference type="InterPro" id="IPR001882">
    <property type="entry name" value="Biotin_BS"/>
</dbReference>
<reference evidence="3 4" key="1">
    <citation type="submission" date="2014-04" db="EMBL/GenBank/DDBJ databases">
        <title>Characterization and application of a salt tolerant electro-active bacterium.</title>
        <authorList>
            <person name="Yang L."/>
            <person name="Wei S."/>
            <person name="Tay Q.X.M."/>
        </authorList>
    </citation>
    <scope>NUCLEOTIDE SEQUENCE [LARGE SCALE GENOMIC DNA]</scope>
    <source>
        <strain evidence="3 4">LY1</strain>
    </source>
</reference>
<dbReference type="InterPro" id="IPR011053">
    <property type="entry name" value="Single_hybrid_motif"/>
</dbReference>
<dbReference type="CDD" id="cd06850">
    <property type="entry name" value="biotinyl_domain"/>
    <property type="match status" value="1"/>
</dbReference>
<keyword evidence="4" id="KW-1185">Reference proteome</keyword>
<comment type="caution">
    <text evidence="3">The sequence shown here is derived from an EMBL/GenBank/DDBJ whole genome shotgun (WGS) entry which is preliminary data.</text>
</comment>
<dbReference type="PANTHER" id="PTHR45266">
    <property type="entry name" value="OXALOACETATE DECARBOXYLASE ALPHA CHAIN"/>
    <property type="match status" value="1"/>
</dbReference>
<dbReference type="Pfam" id="PF00364">
    <property type="entry name" value="Biotin_lipoyl"/>
    <property type="match status" value="1"/>
</dbReference>
<gene>
    <name evidence="3" type="ORF">EL17_05130</name>
</gene>
<evidence type="ECO:0000313" key="3">
    <source>
        <dbReference type="EMBL" id="KEO75057.1"/>
    </source>
</evidence>
<dbReference type="RefSeq" id="WP_035071559.1">
    <property type="nucleotide sequence ID" value="NZ_JMIH01000014.1"/>
</dbReference>
<protein>
    <submittedName>
        <fullName evidence="3">Carboxylesterase</fullName>
    </submittedName>
</protein>
<dbReference type="PROSITE" id="PS50968">
    <property type="entry name" value="BIOTINYL_LIPOYL"/>
    <property type="match status" value="1"/>
</dbReference>
<evidence type="ECO:0000256" key="1">
    <source>
        <dbReference type="ARBA" id="ARBA00023267"/>
    </source>
</evidence>
<dbReference type="Proteomes" id="UP000027821">
    <property type="component" value="Unassembled WGS sequence"/>
</dbReference>
<dbReference type="SUPFAM" id="SSF51230">
    <property type="entry name" value="Single hybrid motif"/>
    <property type="match status" value="1"/>
</dbReference>
<dbReference type="InterPro" id="IPR000089">
    <property type="entry name" value="Biotin_lipoyl"/>
</dbReference>
<evidence type="ECO:0000259" key="2">
    <source>
        <dbReference type="PROSITE" id="PS50968"/>
    </source>
</evidence>
<dbReference type="InterPro" id="IPR050709">
    <property type="entry name" value="Biotin_Carboxyl_Carrier/Decarb"/>
</dbReference>
<keyword evidence="1" id="KW-0092">Biotin</keyword>
<dbReference type="EMBL" id="JMIH01000014">
    <property type="protein sequence ID" value="KEO75057.1"/>
    <property type="molecule type" value="Genomic_DNA"/>
</dbReference>